<dbReference type="Gramene" id="TVU27231">
    <property type="protein sequence ID" value="TVU27231"/>
    <property type="gene ID" value="EJB05_29828"/>
</dbReference>
<dbReference type="PANTHER" id="PTHR36478:SF23">
    <property type="match status" value="1"/>
</dbReference>
<keyword evidence="2" id="KW-1185">Reference proteome</keyword>
<comment type="caution">
    <text evidence="1">The sequence shown here is derived from an EMBL/GenBank/DDBJ whole genome shotgun (WGS) entry which is preliminary data.</text>
</comment>
<reference evidence="1 2" key="1">
    <citation type="journal article" date="2019" name="Sci. Rep.">
        <title>A high-quality genome of Eragrostis curvula grass provides insights into Poaceae evolution and supports new strategies to enhance forage quality.</title>
        <authorList>
            <person name="Carballo J."/>
            <person name="Santos B.A.C.M."/>
            <person name="Zappacosta D."/>
            <person name="Garbus I."/>
            <person name="Selva J.P."/>
            <person name="Gallo C.A."/>
            <person name="Diaz A."/>
            <person name="Albertini E."/>
            <person name="Caccamo M."/>
            <person name="Echenique V."/>
        </authorList>
    </citation>
    <scope>NUCLEOTIDE SEQUENCE [LARGE SCALE GENOMIC DNA]</scope>
    <source>
        <strain evidence="2">cv. Victoria</strain>
        <tissue evidence="1">Leaf</tissue>
    </source>
</reference>
<dbReference type="PANTHER" id="PTHR36478">
    <property type="entry name" value="OS04G0614237 PROTEIN-RELATED"/>
    <property type="match status" value="1"/>
</dbReference>
<evidence type="ECO:0000313" key="2">
    <source>
        <dbReference type="Proteomes" id="UP000324897"/>
    </source>
</evidence>
<protein>
    <submittedName>
        <fullName evidence="1">Uncharacterized protein</fullName>
    </submittedName>
</protein>
<dbReference type="Proteomes" id="UP000324897">
    <property type="component" value="Chromosome 2"/>
</dbReference>
<sequence>MAGSGSGESVAAPGSGSRSGELVAAAASGEGQVHLLRSLDYPCTRRLRLRRLFAYHRRYSGEAIYNLMKEDTRVFFHLKDFIKLVKIGQWRKAAYYLMGFFPLFSGPTSPEARLLMSFHKFLMSLDDFADGKVMVTCLISDWILEIYREPVLVKYPYLANLVYDVLFLRSDHASASLNWLAVRKKAAQMTGDLVRDTPELRDKLHLPCCPKDLYHLVPIRSSFCRHQAKDVRVKQPALALAQFILQTQKRLASSHTFSGYEMGSGEKLMELLDKALKAGSSPIIEQGDTHGHFNNECFPLVQMLSKPPFNNKIPEIKGITLAPDVPASRSLLFSAAMNQKLKDAGHPENNSKRPQASGRFGKDFMKLVKIGLCLKAASYLMGFFPSDPISPEAKLLIFFYKFLVSLNDFANGKVMATCFISDWILDIYKEPVLLKYPYFANLVADVLFLRLDHASASLDWPAVRKKAAEMMGDMVRETPELREKLDPPRGPKDLYHVVPIQSSFGRHRAKNVHIKQPARALVQFFLRMKKRLPSSESQGASHTFSGSEMISSERLMELLDKALKAGSRTIIEQYHIPEHFNECFPLVQMLSKPPIRNKILEIEAMKRKLEDAGHPGNNLKRQKNIHKLHQDLMHTLRHTEKKVRKVEARLPCNVLERLARLNLFDHFIAPGAQDS</sequence>
<organism evidence="1 2">
    <name type="scientific">Eragrostis curvula</name>
    <name type="common">weeping love grass</name>
    <dbReference type="NCBI Taxonomy" id="38414"/>
    <lineage>
        <taxon>Eukaryota</taxon>
        <taxon>Viridiplantae</taxon>
        <taxon>Streptophyta</taxon>
        <taxon>Embryophyta</taxon>
        <taxon>Tracheophyta</taxon>
        <taxon>Spermatophyta</taxon>
        <taxon>Magnoliopsida</taxon>
        <taxon>Liliopsida</taxon>
        <taxon>Poales</taxon>
        <taxon>Poaceae</taxon>
        <taxon>PACMAD clade</taxon>
        <taxon>Chloridoideae</taxon>
        <taxon>Eragrostideae</taxon>
        <taxon>Eragrostidinae</taxon>
        <taxon>Eragrostis</taxon>
    </lineage>
</organism>
<evidence type="ECO:0000313" key="1">
    <source>
        <dbReference type="EMBL" id="TVU27231.1"/>
    </source>
</evidence>
<proteinExistence type="predicted"/>
<name>A0A5J9UV92_9POAL</name>
<accession>A0A5J9UV92</accession>
<dbReference type="EMBL" id="RWGY01000013">
    <property type="protein sequence ID" value="TVU27231.1"/>
    <property type="molecule type" value="Genomic_DNA"/>
</dbReference>
<dbReference type="AlphaFoldDB" id="A0A5J9UV92"/>
<gene>
    <name evidence="1" type="ORF">EJB05_29828</name>
</gene>